<reference evidence="2 3" key="1">
    <citation type="submission" date="2018-12" db="EMBL/GenBank/DDBJ databases">
        <authorList>
            <consortium name="Pathogen Informatics"/>
        </authorList>
    </citation>
    <scope>NUCLEOTIDE SEQUENCE [LARGE SCALE GENOMIC DNA]</scope>
    <source>
        <strain evidence="2 3">NCTC12742</strain>
    </source>
</reference>
<dbReference type="GO" id="GO:0004386">
    <property type="term" value="F:helicase activity"/>
    <property type="evidence" value="ECO:0007669"/>
    <property type="project" value="UniProtKB-KW"/>
</dbReference>
<dbReference type="RefSeq" id="WP_004283761.1">
    <property type="nucleotide sequence ID" value="NZ_CAUJRG010000017.1"/>
</dbReference>
<dbReference type="AlphaFoldDB" id="A0A3S5CA58"/>
<gene>
    <name evidence="2" type="ORF">NCTC12742_00859</name>
</gene>
<dbReference type="Proteomes" id="UP000272771">
    <property type="component" value="Chromosome"/>
</dbReference>
<organism evidence="2 3">
    <name type="scientific">Neisseria weaveri</name>
    <dbReference type="NCBI Taxonomy" id="28091"/>
    <lineage>
        <taxon>Bacteria</taxon>
        <taxon>Pseudomonadati</taxon>
        <taxon>Pseudomonadota</taxon>
        <taxon>Betaproteobacteria</taxon>
        <taxon>Neisseriales</taxon>
        <taxon>Neisseriaceae</taxon>
        <taxon>Neisseria</taxon>
    </lineage>
</organism>
<keyword evidence="2" id="KW-0347">Helicase</keyword>
<evidence type="ECO:0000259" key="1">
    <source>
        <dbReference type="Pfam" id="PF06048"/>
    </source>
</evidence>
<dbReference type="EMBL" id="LR134533">
    <property type="protein sequence ID" value="VEJ50759.1"/>
    <property type="molecule type" value="Genomic_DNA"/>
</dbReference>
<accession>A0A3S5CA58</accession>
<keyword evidence="3" id="KW-1185">Reference proteome</keyword>
<dbReference type="Pfam" id="PF06048">
    <property type="entry name" value="DUF927"/>
    <property type="match status" value="1"/>
</dbReference>
<proteinExistence type="predicted"/>
<dbReference type="InterPro" id="IPR009270">
    <property type="entry name" value="DUF927"/>
</dbReference>
<keyword evidence="2" id="KW-0067">ATP-binding</keyword>
<keyword evidence="2" id="KW-0378">Hydrolase</keyword>
<dbReference type="STRING" id="28091.SAMEA3174300_01484"/>
<protein>
    <submittedName>
        <fullName evidence="2">Putative superfamily II helicase</fullName>
    </submittedName>
</protein>
<name>A0A3S5CA58_9NEIS</name>
<sequence length="578" mass="63112">MKNEKTAEIAEFEAVTLKPYFECNKNGVFYIAVESNRDGNITEKPPLRLSDCIEIIGRGLDTQGSHYRVIQWRDAISRQRKAAALSMAEIGTPASWQRLQSYGLTIMSGRRKRELLADYLQTDGQTTPYTVTDKSGWIDGAYILPNGDVIQANPNGKRAAKVIYNGDTSQAAAYAVSGSLEQWQREIAAKAAGNSRLCLAIGTALAAPLLSLLNEQNGGFHLYGDSSDGKTTAALVGLSVWGSPAAIKMAWRGTDLGFSNAALSRNDGLLVLDEIGEAHPKTISKTAYSVINGKSKLQGAKDGGNRAAQEWRILLFSTGEYSLQNYMERAGEKWEAGQAVRLPSIPAAARYGIYDTLHGYPSGAALSDHLQAAAAQYHGTAAREWINKLQNTDCKTIQTAFNAFMATLPDLDSQAARVARRFAITAAALELATDITGLAAGVGMAGVKQCFDDWYKLNGACKYEDRRIIEATAAFMARFADTARFSNWNSTYTDHAHAGYRRPAQTAAENEAGLDEYWIIPPVFSEEIMAGADINKACQVLHGIGWLQRNETDNRYTFKKYGKGRFYVLIGIEPPPSH</sequence>
<dbReference type="OrthoDB" id="784829at2"/>
<evidence type="ECO:0000313" key="3">
    <source>
        <dbReference type="Proteomes" id="UP000272771"/>
    </source>
</evidence>
<keyword evidence="2" id="KW-0547">Nucleotide-binding</keyword>
<evidence type="ECO:0000313" key="2">
    <source>
        <dbReference type="EMBL" id="VEJ50759.1"/>
    </source>
</evidence>
<feature type="domain" description="DUF927" evidence="1">
    <location>
        <begin position="21"/>
        <end position="308"/>
    </location>
</feature>